<feature type="compositionally biased region" description="Basic residues" evidence="1">
    <location>
        <begin position="142"/>
        <end position="155"/>
    </location>
</feature>
<accession>A0A4Y1R354</accession>
<dbReference type="GO" id="GO:0034220">
    <property type="term" value="P:monoatomic ion transmembrane transport"/>
    <property type="evidence" value="ECO:0007669"/>
    <property type="project" value="UniProtKB-KW"/>
</dbReference>
<proteinExistence type="predicted"/>
<evidence type="ECO:0000256" key="1">
    <source>
        <dbReference type="SAM" id="MobiDB-lite"/>
    </source>
</evidence>
<gene>
    <name evidence="2" type="ORF">Prudu_007979</name>
</gene>
<dbReference type="AlphaFoldDB" id="A0A4Y1R354"/>
<keyword evidence="2" id="KW-0406">Ion transport</keyword>
<keyword evidence="2" id="KW-0813">Transport</keyword>
<organism evidence="2">
    <name type="scientific">Prunus dulcis</name>
    <name type="common">Almond</name>
    <name type="synonym">Amygdalus dulcis</name>
    <dbReference type="NCBI Taxonomy" id="3755"/>
    <lineage>
        <taxon>Eukaryota</taxon>
        <taxon>Viridiplantae</taxon>
        <taxon>Streptophyta</taxon>
        <taxon>Embryophyta</taxon>
        <taxon>Tracheophyta</taxon>
        <taxon>Spermatophyta</taxon>
        <taxon>Magnoliopsida</taxon>
        <taxon>eudicotyledons</taxon>
        <taxon>Gunneridae</taxon>
        <taxon>Pentapetalae</taxon>
        <taxon>rosids</taxon>
        <taxon>fabids</taxon>
        <taxon>Rosales</taxon>
        <taxon>Rosaceae</taxon>
        <taxon>Amygdaloideae</taxon>
        <taxon>Amygdaleae</taxon>
        <taxon>Prunus</taxon>
    </lineage>
</organism>
<name>A0A4Y1R354_PRUDU</name>
<feature type="region of interest" description="Disordered" evidence="1">
    <location>
        <begin position="142"/>
        <end position="180"/>
    </location>
</feature>
<dbReference type="EMBL" id="AP019299">
    <property type="protein sequence ID" value="BBG98551.1"/>
    <property type="molecule type" value="Genomic_DNA"/>
</dbReference>
<reference evidence="2" key="1">
    <citation type="journal article" date="2019" name="Science">
        <title>Mutation of a bHLH transcription factor allowed almond domestication.</title>
        <authorList>
            <person name="Sanchez-Perez R."/>
            <person name="Pavan S."/>
            <person name="Mazzeo R."/>
            <person name="Moldovan C."/>
            <person name="Aiese Cigliano R."/>
            <person name="Del Cueto J."/>
            <person name="Ricciardi F."/>
            <person name="Lotti C."/>
            <person name="Ricciardi L."/>
            <person name="Dicenta F."/>
            <person name="Lopez-Marques R.L."/>
            <person name="Lindberg Moller B."/>
        </authorList>
    </citation>
    <scope>NUCLEOTIDE SEQUENCE</scope>
</reference>
<evidence type="ECO:0000313" key="2">
    <source>
        <dbReference type="EMBL" id="BBG98551.1"/>
    </source>
</evidence>
<sequence>MKNDHIHKQKTAVLRSIMEDSDEIDYQQGKGEKEEDELLTMEYARRRPSFLFTTSTPCFHQNEKISAVSSPLKRAETSFKFVQFTSDSPRDQAIRGDYGKPPDETMVIDVGSKQILDSDIPIQNPLDNPPMSFVHSGLCQIHKRPSHRQCRKQKPHRSEEPPLNSLEGPVPVPNRRNRHN</sequence>
<protein>
    <submittedName>
        <fullName evidence="2">Ca2+ activated outward rectifying K+ channel 5</fullName>
    </submittedName>
</protein>
<keyword evidence="2" id="KW-0407">Ion channel</keyword>